<sequence>MTEWVLALKDFKALGKESSSSRGRTELQIVWYLLCYLTVVSDRVVMFFKEQNLMKSVREMLGPRARGMQRFDFSRNTNNRMNKTWVEVNNYIKVPRADKPDKRYEKIHTLLEALNLHKSGSLNEFLNVFGIKVAVAPKEVDGIRRVAPGIVFGHQCEPAIDGFKYNWRQDRNTQYVNSASVERIIIIHSDNTYREPKELRAALEPMYRNRGIKYIRFEDVYIRRGRDEDMEKELEELFKKNKGSKSLLIT</sequence>
<accession>A0AA36MFP6</accession>
<dbReference type="EMBL" id="CATQJL010000316">
    <property type="protein sequence ID" value="CAJ0607642.1"/>
    <property type="molecule type" value="Genomic_DNA"/>
</dbReference>
<evidence type="ECO:0000313" key="1">
    <source>
        <dbReference type="EMBL" id="CAJ0607642.1"/>
    </source>
</evidence>
<organism evidence="1 2">
    <name type="scientific">Cylicocyclus nassatus</name>
    <name type="common">Nematode worm</name>
    <dbReference type="NCBI Taxonomy" id="53992"/>
    <lineage>
        <taxon>Eukaryota</taxon>
        <taxon>Metazoa</taxon>
        <taxon>Ecdysozoa</taxon>
        <taxon>Nematoda</taxon>
        <taxon>Chromadorea</taxon>
        <taxon>Rhabditida</taxon>
        <taxon>Rhabditina</taxon>
        <taxon>Rhabditomorpha</taxon>
        <taxon>Strongyloidea</taxon>
        <taxon>Strongylidae</taxon>
        <taxon>Cylicocyclus</taxon>
    </lineage>
</organism>
<evidence type="ECO:0000313" key="2">
    <source>
        <dbReference type="Proteomes" id="UP001176961"/>
    </source>
</evidence>
<comment type="caution">
    <text evidence="1">The sequence shown here is derived from an EMBL/GenBank/DDBJ whole genome shotgun (WGS) entry which is preliminary data.</text>
</comment>
<name>A0AA36MFP6_CYLNA</name>
<keyword evidence="2" id="KW-1185">Reference proteome</keyword>
<proteinExistence type="predicted"/>
<protein>
    <submittedName>
        <fullName evidence="1">Uncharacterized protein</fullName>
    </submittedName>
</protein>
<dbReference type="AlphaFoldDB" id="A0AA36MFP6"/>
<gene>
    <name evidence="1" type="ORF">CYNAS_LOCUS19625</name>
</gene>
<reference evidence="1" key="1">
    <citation type="submission" date="2023-07" db="EMBL/GenBank/DDBJ databases">
        <authorList>
            <consortium name="CYATHOMIX"/>
        </authorList>
    </citation>
    <scope>NUCLEOTIDE SEQUENCE</scope>
    <source>
        <strain evidence="1">N/A</strain>
    </source>
</reference>
<dbReference type="Proteomes" id="UP001176961">
    <property type="component" value="Unassembled WGS sequence"/>
</dbReference>